<feature type="region of interest" description="Disordered" evidence="1">
    <location>
        <begin position="75"/>
        <end position="137"/>
    </location>
</feature>
<dbReference type="OrthoDB" id="3393649at2"/>
<protein>
    <submittedName>
        <fullName evidence="3">Uncharacterized protein</fullName>
    </submittedName>
</protein>
<dbReference type="Proteomes" id="UP000199504">
    <property type="component" value="Unassembled WGS sequence"/>
</dbReference>
<keyword evidence="2" id="KW-1133">Transmembrane helix</keyword>
<evidence type="ECO:0000313" key="3">
    <source>
        <dbReference type="EMBL" id="SCE68993.1"/>
    </source>
</evidence>
<proteinExistence type="predicted"/>
<feature type="compositionally biased region" description="Pro residues" evidence="1">
    <location>
        <begin position="119"/>
        <end position="131"/>
    </location>
</feature>
<feature type="transmembrane region" description="Helical" evidence="2">
    <location>
        <begin position="52"/>
        <end position="71"/>
    </location>
</feature>
<accession>A0A1C4UBC7</accession>
<reference evidence="4" key="1">
    <citation type="submission" date="2016-06" db="EMBL/GenBank/DDBJ databases">
        <authorList>
            <person name="Varghese N."/>
            <person name="Submissions Spin"/>
        </authorList>
    </citation>
    <scope>NUCLEOTIDE SEQUENCE [LARGE SCALE GENOMIC DNA]</scope>
    <source>
        <strain evidence="4">DSM 44830</strain>
    </source>
</reference>
<dbReference type="STRING" id="262898.GA0070564_101358"/>
<feature type="region of interest" description="Disordered" evidence="1">
    <location>
        <begin position="1"/>
        <end position="46"/>
    </location>
</feature>
<evidence type="ECO:0000256" key="1">
    <source>
        <dbReference type="SAM" id="MobiDB-lite"/>
    </source>
</evidence>
<keyword evidence="2" id="KW-0812">Transmembrane</keyword>
<evidence type="ECO:0000313" key="4">
    <source>
        <dbReference type="Proteomes" id="UP000199504"/>
    </source>
</evidence>
<sequence>MVEGERNGSGVRRVAGGRRRPAVTPRAASPASHRSVGATPGRGPHRRSGTHLLVGFLVLGCLVALVSYLGAARVPEPAGTDPAGPGVGGERPGAAFPGNPTIGVAAPASPGLRPRQRPTRPPTPTPRPTPTAAPTSPAITVVGADVPATVDLTAVGGTDWVHWGPVDGVDVVRRRGGSGEIVDEGGPGQRGGYDANPEGFGWRDGDPVQRVDSTMAGANSCGVGNGFRLAVAGNGAERTVLLYAGVWMARGRLDLRLSSGGPTTSLRLEDPHTSHTAQFTVRFRAAAGVRLQIGWTVEESFTDCGNVGLQAVALR</sequence>
<gene>
    <name evidence="3" type="ORF">GA0070564_101358</name>
</gene>
<organism evidence="3 4">
    <name type="scientific">Micromonospora mirobrigensis</name>
    <dbReference type="NCBI Taxonomy" id="262898"/>
    <lineage>
        <taxon>Bacteria</taxon>
        <taxon>Bacillati</taxon>
        <taxon>Actinomycetota</taxon>
        <taxon>Actinomycetes</taxon>
        <taxon>Micromonosporales</taxon>
        <taxon>Micromonosporaceae</taxon>
        <taxon>Micromonospora</taxon>
    </lineage>
</organism>
<name>A0A1C4UBC7_9ACTN</name>
<evidence type="ECO:0000256" key="2">
    <source>
        <dbReference type="SAM" id="Phobius"/>
    </source>
</evidence>
<keyword evidence="4" id="KW-1185">Reference proteome</keyword>
<dbReference type="EMBL" id="FMCX01000001">
    <property type="protein sequence ID" value="SCE68993.1"/>
    <property type="molecule type" value="Genomic_DNA"/>
</dbReference>
<keyword evidence="2" id="KW-0472">Membrane</keyword>
<dbReference type="AlphaFoldDB" id="A0A1C4UBC7"/>